<dbReference type="EMBL" id="HBFC01037920">
    <property type="protein sequence ID" value="CAD8723294.1"/>
    <property type="molecule type" value="Transcribed_RNA"/>
</dbReference>
<accession>A0A7S0XHW5</accession>
<dbReference type="PANTHER" id="PTHR15394:SF3">
    <property type="entry name" value="SERINE HYDROLASE RBBP9"/>
    <property type="match status" value="1"/>
</dbReference>
<gene>
    <name evidence="1" type="ORF">MANT1106_LOCUS22510</name>
</gene>
<protein>
    <recommendedName>
        <fullName evidence="2">Chlorophyllase</fullName>
    </recommendedName>
</protein>
<dbReference type="InterPro" id="IPR010662">
    <property type="entry name" value="RBBP9/YdeN"/>
</dbReference>
<dbReference type="SUPFAM" id="SSF53474">
    <property type="entry name" value="alpha/beta-Hydrolases"/>
    <property type="match status" value="1"/>
</dbReference>
<dbReference type="GO" id="GO:0016787">
    <property type="term" value="F:hydrolase activity"/>
    <property type="evidence" value="ECO:0007669"/>
    <property type="project" value="InterPro"/>
</dbReference>
<dbReference type="AlphaFoldDB" id="A0A7S0XHW5"/>
<organism evidence="1">
    <name type="scientific">Mantoniella antarctica</name>
    <dbReference type="NCBI Taxonomy" id="81844"/>
    <lineage>
        <taxon>Eukaryota</taxon>
        <taxon>Viridiplantae</taxon>
        <taxon>Chlorophyta</taxon>
        <taxon>Mamiellophyceae</taxon>
        <taxon>Mamiellales</taxon>
        <taxon>Mamiellaceae</taxon>
        <taxon>Mantoniella</taxon>
    </lineage>
</organism>
<proteinExistence type="predicted"/>
<dbReference type="InterPro" id="IPR029058">
    <property type="entry name" value="AB_hydrolase_fold"/>
</dbReference>
<dbReference type="Pfam" id="PF06821">
    <property type="entry name" value="Ser_hydrolase"/>
    <property type="match status" value="1"/>
</dbReference>
<sequence length="205" mass="22188">MASSAVMTPVVLLPGSGCTPTRECNFYAWFGDAIEKTGRYSCTMKNMPDPHVCREKVWMPFIANELGGSNPECVVVGHSSGAVAALRLAERQKLKGIIIVAGDDSDLGDANERASGYFDRPFDWAAIRGNCQFIAAVGGSLDDLVDIDIQRRVACECLGLAAGRTGAEWLELSDRDHFFTPPFNELVDLLERNVSALSSSDPKPC</sequence>
<dbReference type="PANTHER" id="PTHR15394">
    <property type="entry name" value="SERINE HYDROLASE RBBP9"/>
    <property type="match status" value="1"/>
</dbReference>
<dbReference type="Gene3D" id="3.40.50.1820">
    <property type="entry name" value="alpha/beta hydrolase"/>
    <property type="match status" value="1"/>
</dbReference>
<evidence type="ECO:0008006" key="2">
    <source>
        <dbReference type="Google" id="ProtNLM"/>
    </source>
</evidence>
<name>A0A7S0XHW5_9CHLO</name>
<evidence type="ECO:0000313" key="1">
    <source>
        <dbReference type="EMBL" id="CAD8723294.1"/>
    </source>
</evidence>
<reference evidence="1" key="1">
    <citation type="submission" date="2021-01" db="EMBL/GenBank/DDBJ databases">
        <authorList>
            <person name="Corre E."/>
            <person name="Pelletier E."/>
            <person name="Niang G."/>
            <person name="Scheremetjew M."/>
            <person name="Finn R."/>
            <person name="Kale V."/>
            <person name="Holt S."/>
            <person name="Cochrane G."/>
            <person name="Meng A."/>
            <person name="Brown T."/>
            <person name="Cohen L."/>
        </authorList>
    </citation>
    <scope>NUCLEOTIDE SEQUENCE</scope>
    <source>
        <strain evidence="1">SL-175</strain>
    </source>
</reference>